<proteinExistence type="predicted"/>
<name>A0ABD6ENP2_9BILA</name>
<keyword evidence="8" id="KW-1185">Reference proteome</keyword>
<keyword evidence="3" id="KW-0547">Nucleotide-binding</keyword>
<comment type="caution">
    <text evidence="7">The sequence shown here is derived from an EMBL/GenBank/DDBJ whole genome shotgun (WGS) entry which is preliminary data.</text>
</comment>
<dbReference type="EMBL" id="JBGFUD010007189">
    <property type="protein sequence ID" value="MFH4981426.1"/>
    <property type="molecule type" value="Genomic_DNA"/>
</dbReference>
<keyword evidence="4" id="KW-0418">Kinase</keyword>
<evidence type="ECO:0000256" key="4">
    <source>
        <dbReference type="ARBA" id="ARBA00022777"/>
    </source>
</evidence>
<dbReference type="InterPro" id="IPR008271">
    <property type="entry name" value="Ser/Thr_kinase_AS"/>
</dbReference>
<evidence type="ECO:0000313" key="8">
    <source>
        <dbReference type="Proteomes" id="UP001608902"/>
    </source>
</evidence>
<gene>
    <name evidence="7" type="ORF">AB6A40_008135</name>
</gene>
<dbReference type="PROSITE" id="PS00108">
    <property type="entry name" value="PROTEIN_KINASE_ST"/>
    <property type="match status" value="1"/>
</dbReference>
<dbReference type="GO" id="GO:0005524">
    <property type="term" value="F:ATP binding"/>
    <property type="evidence" value="ECO:0007669"/>
    <property type="project" value="UniProtKB-KW"/>
</dbReference>
<dbReference type="InterPro" id="IPR000719">
    <property type="entry name" value="Prot_kinase_dom"/>
</dbReference>
<evidence type="ECO:0000256" key="3">
    <source>
        <dbReference type="ARBA" id="ARBA00022741"/>
    </source>
</evidence>
<protein>
    <recommendedName>
        <fullName evidence="6">Protein kinase domain-containing protein</fullName>
    </recommendedName>
</protein>
<evidence type="ECO:0000313" key="7">
    <source>
        <dbReference type="EMBL" id="MFH4981426.1"/>
    </source>
</evidence>
<dbReference type="Gene3D" id="1.10.510.10">
    <property type="entry name" value="Transferase(Phosphotransferase) domain 1"/>
    <property type="match status" value="1"/>
</dbReference>
<dbReference type="Proteomes" id="UP001608902">
    <property type="component" value="Unassembled WGS sequence"/>
</dbReference>
<dbReference type="Pfam" id="PF00069">
    <property type="entry name" value="Pkinase"/>
    <property type="match status" value="1"/>
</dbReference>
<dbReference type="PROSITE" id="PS50011">
    <property type="entry name" value="PROTEIN_KINASE_DOM"/>
    <property type="match status" value="1"/>
</dbReference>
<evidence type="ECO:0000256" key="1">
    <source>
        <dbReference type="ARBA" id="ARBA00022527"/>
    </source>
</evidence>
<dbReference type="PANTHER" id="PTHR24346">
    <property type="entry name" value="MAP/MICROTUBULE AFFINITY-REGULATING KINASE"/>
    <property type="match status" value="1"/>
</dbReference>
<feature type="domain" description="Protein kinase" evidence="6">
    <location>
        <begin position="1"/>
        <end position="204"/>
    </location>
</feature>
<organism evidence="7 8">
    <name type="scientific">Gnathostoma spinigerum</name>
    <dbReference type="NCBI Taxonomy" id="75299"/>
    <lineage>
        <taxon>Eukaryota</taxon>
        <taxon>Metazoa</taxon>
        <taxon>Ecdysozoa</taxon>
        <taxon>Nematoda</taxon>
        <taxon>Chromadorea</taxon>
        <taxon>Rhabditida</taxon>
        <taxon>Spirurina</taxon>
        <taxon>Gnathostomatomorpha</taxon>
        <taxon>Gnathostomatoidea</taxon>
        <taxon>Gnathostomatidae</taxon>
        <taxon>Gnathostoma</taxon>
    </lineage>
</organism>
<keyword evidence="2" id="KW-0808">Transferase</keyword>
<dbReference type="SMART" id="SM00220">
    <property type="entry name" value="S_TKc"/>
    <property type="match status" value="1"/>
</dbReference>
<dbReference type="AlphaFoldDB" id="A0ABD6ENP2"/>
<dbReference type="InterPro" id="IPR011009">
    <property type="entry name" value="Kinase-like_dom_sf"/>
</dbReference>
<evidence type="ECO:0000259" key="6">
    <source>
        <dbReference type="PROSITE" id="PS50011"/>
    </source>
</evidence>
<sequence>MLFKKYLVKPLQVIDLGPYICIVQEYAPRGDLLKRIGKRANLEEDEAKIIFRQLLEALVYLKSVEVLHRDLKCDNVLFDRANNVKLADFGFARYMKANDWSMTFCGSRIYAAPEILKLLLPENRGMKYSGFASDAWSSGVILYVMVTGHMPYDENNLEHTLSEQITYPRSIQLTSSLKELIASILDPDPMTRKTCEEMINSDWLRTTPYQFFS</sequence>
<evidence type="ECO:0000256" key="5">
    <source>
        <dbReference type="ARBA" id="ARBA00022840"/>
    </source>
</evidence>
<dbReference type="PANTHER" id="PTHR24346:SF82">
    <property type="entry name" value="KP78A-RELATED"/>
    <property type="match status" value="1"/>
</dbReference>
<keyword evidence="5" id="KW-0067">ATP-binding</keyword>
<evidence type="ECO:0000256" key="2">
    <source>
        <dbReference type="ARBA" id="ARBA00022679"/>
    </source>
</evidence>
<dbReference type="SUPFAM" id="SSF56112">
    <property type="entry name" value="Protein kinase-like (PK-like)"/>
    <property type="match status" value="1"/>
</dbReference>
<reference evidence="7 8" key="1">
    <citation type="submission" date="2024-08" db="EMBL/GenBank/DDBJ databases">
        <title>Gnathostoma spinigerum genome.</title>
        <authorList>
            <person name="Gonzalez-Bertolin B."/>
            <person name="Monzon S."/>
            <person name="Zaballos A."/>
            <person name="Jimenez P."/>
            <person name="Dekumyoy P."/>
            <person name="Varona S."/>
            <person name="Cuesta I."/>
            <person name="Sumanam S."/>
            <person name="Adisakwattana P."/>
            <person name="Gasser R.B."/>
            <person name="Hernandez-Gonzalez A."/>
            <person name="Young N.D."/>
            <person name="Perteguer M.J."/>
        </authorList>
    </citation>
    <scope>NUCLEOTIDE SEQUENCE [LARGE SCALE GENOMIC DNA]</scope>
    <source>
        <strain evidence="7">AL3</strain>
        <tissue evidence="7">Liver</tissue>
    </source>
</reference>
<dbReference type="GO" id="GO:0004674">
    <property type="term" value="F:protein serine/threonine kinase activity"/>
    <property type="evidence" value="ECO:0007669"/>
    <property type="project" value="UniProtKB-KW"/>
</dbReference>
<keyword evidence="1" id="KW-0723">Serine/threonine-protein kinase</keyword>
<accession>A0ABD6ENP2</accession>